<accession>A0A3M7TZ69</accession>
<proteinExistence type="predicted"/>
<keyword evidence="1" id="KW-0378">Hydrolase</keyword>
<dbReference type="RefSeq" id="WP_122897738.1">
    <property type="nucleotide sequence ID" value="NZ_RHIB01000001.1"/>
</dbReference>
<protein>
    <submittedName>
        <fullName evidence="1">Alpha/beta hydrolase</fullName>
    </submittedName>
</protein>
<dbReference type="InterPro" id="IPR029058">
    <property type="entry name" value="AB_hydrolase_fold"/>
</dbReference>
<name>A0A3M7TZ69_9BACI</name>
<dbReference type="OrthoDB" id="1908495at2"/>
<comment type="caution">
    <text evidence="1">The sequence shown here is derived from an EMBL/GenBank/DDBJ whole genome shotgun (WGS) entry which is preliminary data.</text>
</comment>
<dbReference type="SUPFAM" id="SSF53474">
    <property type="entry name" value="alpha/beta-Hydrolases"/>
    <property type="match status" value="1"/>
</dbReference>
<sequence length="212" mass="23604">MKVKNGNVQTNSGKIPYSLMKHEKDADGVAIVLPGAAYTAQGPLLYYATSILYRNGFDILHINYEYTREELSELTEEGFTADVRNVIDAVIGGAPYEEIIAVAKSVGTIALSYLMEEERFARVKAIWLTPLIQRDDVYKSLSTSWHPGLCVIGDRDPVFERERFVEIDRNPRIQGVLVKDANHALELEGDVMGSLDVLKNIMAGISGWVANR</sequence>
<organism evidence="1 2">
    <name type="scientific">Alteribacter keqinensis</name>
    <dbReference type="NCBI Taxonomy" id="2483800"/>
    <lineage>
        <taxon>Bacteria</taxon>
        <taxon>Bacillati</taxon>
        <taxon>Bacillota</taxon>
        <taxon>Bacilli</taxon>
        <taxon>Bacillales</taxon>
        <taxon>Bacillaceae</taxon>
        <taxon>Alteribacter</taxon>
    </lineage>
</organism>
<dbReference type="Gene3D" id="3.40.50.1820">
    <property type="entry name" value="alpha/beta hydrolase"/>
    <property type="match status" value="1"/>
</dbReference>
<keyword evidence="2" id="KW-1185">Reference proteome</keyword>
<dbReference type="Proteomes" id="UP000278746">
    <property type="component" value="Unassembled WGS sequence"/>
</dbReference>
<reference evidence="1 2" key="1">
    <citation type="submission" date="2018-10" db="EMBL/GenBank/DDBJ databases">
        <title>Bacillus Keqinensis sp. nov., a moderately halophilic bacterium isolated from a saline-alkaline lake.</title>
        <authorList>
            <person name="Wang H."/>
        </authorList>
    </citation>
    <scope>NUCLEOTIDE SEQUENCE [LARGE SCALE GENOMIC DNA]</scope>
    <source>
        <strain evidence="1 2">KQ-3</strain>
    </source>
</reference>
<dbReference type="GO" id="GO:0016787">
    <property type="term" value="F:hydrolase activity"/>
    <property type="evidence" value="ECO:0007669"/>
    <property type="project" value="UniProtKB-KW"/>
</dbReference>
<dbReference type="InterPro" id="IPR017018">
    <property type="entry name" value="UCP033634"/>
</dbReference>
<evidence type="ECO:0000313" key="2">
    <source>
        <dbReference type="Proteomes" id="UP000278746"/>
    </source>
</evidence>
<dbReference type="EMBL" id="RHIB01000001">
    <property type="protein sequence ID" value="RNA70192.1"/>
    <property type="molecule type" value="Genomic_DNA"/>
</dbReference>
<dbReference type="AlphaFoldDB" id="A0A3M7TZ69"/>
<evidence type="ECO:0000313" key="1">
    <source>
        <dbReference type="EMBL" id="RNA70192.1"/>
    </source>
</evidence>
<dbReference type="PIRSF" id="PIRSF033634">
    <property type="entry name" value="UCP033634"/>
    <property type="match status" value="1"/>
</dbReference>
<gene>
    <name evidence="1" type="ORF">EBO34_09775</name>
</gene>